<dbReference type="GO" id="GO:0031436">
    <property type="term" value="C:BRCA1-BARD1 complex"/>
    <property type="evidence" value="ECO:0007669"/>
    <property type="project" value="TreeGrafter"/>
</dbReference>
<accession>A0A8S9X8K7</accession>
<dbReference type="PROSITE" id="PS50088">
    <property type="entry name" value="ANK_REPEAT"/>
    <property type="match status" value="1"/>
</dbReference>
<dbReference type="Gene3D" id="1.25.40.20">
    <property type="entry name" value="Ankyrin repeat-containing domain"/>
    <property type="match status" value="1"/>
</dbReference>
<dbReference type="SMART" id="SM00248">
    <property type="entry name" value="ANK"/>
    <property type="match status" value="3"/>
</dbReference>
<evidence type="ECO:0000256" key="8">
    <source>
        <dbReference type="SAM" id="MobiDB-lite"/>
    </source>
</evidence>
<dbReference type="EMBL" id="WIXP02000009">
    <property type="protein sequence ID" value="KAF6205322.1"/>
    <property type="molecule type" value="Genomic_DNA"/>
</dbReference>
<dbReference type="InterPro" id="IPR002110">
    <property type="entry name" value="Ankyrin_rpt"/>
</dbReference>
<dbReference type="SUPFAM" id="SSF57850">
    <property type="entry name" value="RING/U-box"/>
    <property type="match status" value="1"/>
</dbReference>
<evidence type="ECO:0000256" key="1">
    <source>
        <dbReference type="ARBA" id="ARBA00022723"/>
    </source>
</evidence>
<dbReference type="InterPro" id="IPR036420">
    <property type="entry name" value="BRCT_dom_sf"/>
</dbReference>
<dbReference type="PROSITE" id="PS50089">
    <property type="entry name" value="ZF_RING_2"/>
    <property type="match status" value="1"/>
</dbReference>
<comment type="caution">
    <text evidence="11">The sequence shown here is derived from an EMBL/GenBank/DDBJ whole genome shotgun (WGS) entry which is preliminary data.</text>
</comment>
<dbReference type="SUPFAM" id="SSF48403">
    <property type="entry name" value="Ankyrin repeat"/>
    <property type="match status" value="1"/>
</dbReference>
<dbReference type="Pfam" id="PF12796">
    <property type="entry name" value="Ank_2"/>
    <property type="match status" value="1"/>
</dbReference>
<evidence type="ECO:0000256" key="4">
    <source>
        <dbReference type="ARBA" id="ARBA00022833"/>
    </source>
</evidence>
<dbReference type="InterPro" id="IPR001841">
    <property type="entry name" value="Znf_RING"/>
</dbReference>
<dbReference type="Gene3D" id="3.30.40.10">
    <property type="entry name" value="Zinc/RING finger domain, C3HC4 (zinc finger)"/>
    <property type="match status" value="1"/>
</dbReference>
<name>A0A8S9X8K7_APOLU</name>
<evidence type="ECO:0000256" key="3">
    <source>
        <dbReference type="ARBA" id="ARBA00022771"/>
    </source>
</evidence>
<evidence type="ECO:0000256" key="5">
    <source>
        <dbReference type="ARBA" id="ARBA00023043"/>
    </source>
</evidence>
<dbReference type="AlphaFoldDB" id="A0A8S9X8K7"/>
<feature type="repeat" description="ANK" evidence="6">
    <location>
        <begin position="153"/>
        <end position="185"/>
    </location>
</feature>
<proteinExistence type="predicted"/>
<keyword evidence="5 6" id="KW-0040">ANK repeat</keyword>
<dbReference type="GO" id="GO:0085020">
    <property type="term" value="P:protein K6-linked ubiquitination"/>
    <property type="evidence" value="ECO:0007669"/>
    <property type="project" value="TreeGrafter"/>
</dbReference>
<gene>
    <name evidence="11" type="ORF">GE061_019492</name>
</gene>
<evidence type="ECO:0008006" key="13">
    <source>
        <dbReference type="Google" id="ProtNLM"/>
    </source>
</evidence>
<sequence>MGSLSFYELKEKMKCGRCEQSVEDILLNPHCDHVICERCLRLSPQCCPVCKGELIVKELAPDRAFKALWRYHLNMDIPSKGSPKEAKQGVDCRGSNANDTTKSSKALLKRNAKGETVLHQYCSMGFTKKKSFDLQNLISMIENGANPNTYDAGGVTPMHEAIIYDNLDILKVLLDGGGRVNCYRVPPCTLLHLAVERYEPVEVAEDSTAHKILKTLLDYGADKDAKDCFHRRPIDLAKNNAFILELLRSYKPVPVIRNELLAPDMPTAVLSCVNDKSSTECMKNFVNHFKIKLVPHKGGLKQEVTHLVVAEDPCKPTFLVRQAILSGCFIVTFSWIQESLKQNCILPPDNFEISKPFLSNSKEGFVSRRARKSLKELMPKLFAGGQFHVLSNNVQASLEEKNLIVKLIETGGGAILSREPKSMLDDNSSDPEMISAHFHVLERRFEELDILNNEMYSEMIDQDDESQDLLLKELSTVDEYSVKYFNVKAKVEHLLKPPDDANVSHLSCRADQ</sequence>
<dbReference type="InterPro" id="IPR001357">
    <property type="entry name" value="BRCT_dom"/>
</dbReference>
<evidence type="ECO:0000313" key="11">
    <source>
        <dbReference type="EMBL" id="KAF6205322.1"/>
    </source>
</evidence>
<feature type="domain" description="BRCT" evidence="10">
    <location>
        <begin position="300"/>
        <end position="353"/>
    </location>
</feature>
<keyword evidence="3 7" id="KW-0863">Zinc-finger</keyword>
<evidence type="ECO:0000259" key="10">
    <source>
        <dbReference type="PROSITE" id="PS50172"/>
    </source>
</evidence>
<dbReference type="GO" id="GO:0008270">
    <property type="term" value="F:zinc ion binding"/>
    <property type="evidence" value="ECO:0007669"/>
    <property type="project" value="UniProtKB-KW"/>
</dbReference>
<evidence type="ECO:0000256" key="7">
    <source>
        <dbReference type="PROSITE-ProRule" id="PRU00175"/>
    </source>
</evidence>
<dbReference type="GO" id="GO:0070531">
    <property type="term" value="C:BRCA1-A complex"/>
    <property type="evidence" value="ECO:0007669"/>
    <property type="project" value="TreeGrafter"/>
</dbReference>
<dbReference type="Proteomes" id="UP000466442">
    <property type="component" value="Linkage Group LG9"/>
</dbReference>
<dbReference type="InterPro" id="IPR036770">
    <property type="entry name" value="Ankyrin_rpt-contain_sf"/>
</dbReference>
<evidence type="ECO:0000259" key="9">
    <source>
        <dbReference type="PROSITE" id="PS50089"/>
    </source>
</evidence>
<feature type="domain" description="RING-type" evidence="9">
    <location>
        <begin position="15"/>
        <end position="51"/>
    </location>
</feature>
<evidence type="ECO:0000256" key="6">
    <source>
        <dbReference type="PROSITE-ProRule" id="PRU00023"/>
    </source>
</evidence>
<dbReference type="PROSITE" id="PS50297">
    <property type="entry name" value="ANK_REP_REGION"/>
    <property type="match status" value="1"/>
</dbReference>
<organism evidence="11 12">
    <name type="scientific">Apolygus lucorum</name>
    <name type="common">Small green plant bug</name>
    <name type="synonym">Lygocoris lucorum</name>
    <dbReference type="NCBI Taxonomy" id="248454"/>
    <lineage>
        <taxon>Eukaryota</taxon>
        <taxon>Metazoa</taxon>
        <taxon>Ecdysozoa</taxon>
        <taxon>Arthropoda</taxon>
        <taxon>Hexapoda</taxon>
        <taxon>Insecta</taxon>
        <taxon>Pterygota</taxon>
        <taxon>Neoptera</taxon>
        <taxon>Paraneoptera</taxon>
        <taxon>Hemiptera</taxon>
        <taxon>Heteroptera</taxon>
        <taxon>Panheteroptera</taxon>
        <taxon>Cimicomorpha</taxon>
        <taxon>Miridae</taxon>
        <taxon>Mirini</taxon>
        <taxon>Apolygus</taxon>
    </lineage>
</organism>
<dbReference type="InterPro" id="IPR017907">
    <property type="entry name" value="Znf_RING_CS"/>
</dbReference>
<dbReference type="Gene3D" id="3.40.50.10190">
    <property type="entry name" value="BRCT domain"/>
    <property type="match status" value="2"/>
</dbReference>
<evidence type="ECO:0000256" key="2">
    <source>
        <dbReference type="ARBA" id="ARBA00022737"/>
    </source>
</evidence>
<keyword evidence="12" id="KW-1185">Reference proteome</keyword>
<dbReference type="PROSITE" id="PS50172">
    <property type="entry name" value="BRCT"/>
    <property type="match status" value="1"/>
</dbReference>
<dbReference type="GO" id="GO:0004842">
    <property type="term" value="F:ubiquitin-protein transferase activity"/>
    <property type="evidence" value="ECO:0007669"/>
    <property type="project" value="TreeGrafter"/>
</dbReference>
<dbReference type="PANTHER" id="PTHR24171:SF8">
    <property type="entry name" value="BRCA1-ASSOCIATED RING DOMAIN PROTEIN 1"/>
    <property type="match status" value="1"/>
</dbReference>
<keyword evidence="4" id="KW-0862">Zinc</keyword>
<dbReference type="InterPro" id="IPR013083">
    <property type="entry name" value="Znf_RING/FYVE/PHD"/>
</dbReference>
<dbReference type="PANTHER" id="PTHR24171">
    <property type="entry name" value="ANKYRIN REPEAT DOMAIN-CONTAINING PROTEIN 39-RELATED"/>
    <property type="match status" value="1"/>
</dbReference>
<dbReference type="SUPFAM" id="SSF52113">
    <property type="entry name" value="BRCT domain"/>
    <property type="match status" value="1"/>
</dbReference>
<keyword evidence="2" id="KW-0677">Repeat</keyword>
<dbReference type="PROSITE" id="PS00518">
    <property type="entry name" value="ZF_RING_1"/>
    <property type="match status" value="1"/>
</dbReference>
<feature type="region of interest" description="Disordered" evidence="8">
    <location>
        <begin position="80"/>
        <end position="103"/>
    </location>
</feature>
<protein>
    <recommendedName>
        <fullName evidence="13">RING-type E3 ubiquitin transferase BRCA1</fullName>
    </recommendedName>
</protein>
<reference evidence="11" key="1">
    <citation type="journal article" date="2021" name="Mol. Ecol. Resour.">
        <title>Apolygus lucorum genome provides insights into omnivorousness and mesophyll feeding.</title>
        <authorList>
            <person name="Liu Y."/>
            <person name="Liu H."/>
            <person name="Wang H."/>
            <person name="Huang T."/>
            <person name="Liu B."/>
            <person name="Yang B."/>
            <person name="Yin L."/>
            <person name="Li B."/>
            <person name="Zhang Y."/>
            <person name="Zhang S."/>
            <person name="Jiang F."/>
            <person name="Zhang X."/>
            <person name="Ren Y."/>
            <person name="Wang B."/>
            <person name="Wang S."/>
            <person name="Lu Y."/>
            <person name="Wu K."/>
            <person name="Fan W."/>
            <person name="Wang G."/>
        </authorList>
    </citation>
    <scope>NUCLEOTIDE SEQUENCE</scope>
    <source>
        <strain evidence="11">12Hb</strain>
    </source>
</reference>
<evidence type="ECO:0000313" key="12">
    <source>
        <dbReference type="Proteomes" id="UP000466442"/>
    </source>
</evidence>
<keyword evidence="1" id="KW-0479">Metal-binding</keyword>
<dbReference type="OrthoDB" id="5394847at2759"/>